<evidence type="ECO:0000256" key="5">
    <source>
        <dbReference type="ARBA" id="ARBA00022692"/>
    </source>
</evidence>
<evidence type="ECO:0000256" key="3">
    <source>
        <dbReference type="ARBA" id="ARBA00022448"/>
    </source>
</evidence>
<evidence type="ECO:0000256" key="6">
    <source>
        <dbReference type="ARBA" id="ARBA00022989"/>
    </source>
</evidence>
<dbReference type="InterPro" id="IPR006042">
    <property type="entry name" value="Xan_ur_permease"/>
</dbReference>
<keyword evidence="6 8" id="KW-1133">Transmembrane helix</keyword>
<feature type="transmembrane region" description="Helical" evidence="8">
    <location>
        <begin position="409"/>
        <end position="432"/>
    </location>
</feature>
<feature type="transmembrane region" description="Helical" evidence="8">
    <location>
        <begin position="383"/>
        <end position="403"/>
    </location>
</feature>
<dbReference type="NCBIfam" id="TIGR03173">
    <property type="entry name" value="pbuX"/>
    <property type="match status" value="1"/>
</dbReference>
<keyword evidence="3" id="KW-0813">Transport</keyword>
<feature type="transmembrane region" description="Helical" evidence="8">
    <location>
        <begin position="170"/>
        <end position="189"/>
    </location>
</feature>
<dbReference type="Pfam" id="PF00860">
    <property type="entry name" value="Xan_ur_permease"/>
    <property type="match status" value="1"/>
</dbReference>
<evidence type="ECO:0000313" key="9">
    <source>
        <dbReference type="EMBL" id="BBG30620.1"/>
    </source>
</evidence>
<dbReference type="EMBL" id="AP018933">
    <property type="protein sequence ID" value="BBG30620.1"/>
    <property type="molecule type" value="Genomic_DNA"/>
</dbReference>
<feature type="transmembrane region" description="Helical" evidence="8">
    <location>
        <begin position="246"/>
        <end position="269"/>
    </location>
</feature>
<evidence type="ECO:0000256" key="2">
    <source>
        <dbReference type="ARBA" id="ARBA00008821"/>
    </source>
</evidence>
<protein>
    <submittedName>
        <fullName evidence="9">Xanthine/uracil permeases</fullName>
    </submittedName>
</protein>
<keyword evidence="10" id="KW-1185">Reference proteome</keyword>
<keyword evidence="7 8" id="KW-0472">Membrane</keyword>
<comment type="similarity">
    <text evidence="2">Belongs to the nucleobase:cation symporter-2 (NCS2) (TC 2.A.40) family.</text>
</comment>
<dbReference type="STRING" id="1123510.GCA_000620025_01625"/>
<feature type="transmembrane region" description="Helical" evidence="8">
    <location>
        <begin position="100"/>
        <end position="128"/>
    </location>
</feature>
<comment type="subcellular location">
    <subcellularLocation>
        <location evidence="1">Cell membrane</location>
        <topology evidence="1">Multi-pass membrane protein</topology>
    </subcellularLocation>
</comment>
<proteinExistence type="inferred from homology"/>
<feature type="transmembrane region" description="Helical" evidence="8">
    <location>
        <begin position="347"/>
        <end position="371"/>
    </location>
</feature>
<evidence type="ECO:0000256" key="1">
    <source>
        <dbReference type="ARBA" id="ARBA00004651"/>
    </source>
</evidence>
<dbReference type="Proteomes" id="UP000267342">
    <property type="component" value="Chromosome"/>
</dbReference>
<dbReference type="AlphaFoldDB" id="A0A348HG68"/>
<evidence type="ECO:0000256" key="4">
    <source>
        <dbReference type="ARBA" id="ARBA00022475"/>
    </source>
</evidence>
<feature type="transmembrane region" description="Helical" evidence="8">
    <location>
        <begin position="322"/>
        <end position="341"/>
    </location>
</feature>
<evidence type="ECO:0000256" key="7">
    <source>
        <dbReference type="ARBA" id="ARBA00023136"/>
    </source>
</evidence>
<accession>A0A348HG68</accession>
<dbReference type="KEGG" id="zpl:ZBT109_1874"/>
<reference evidence="9 10" key="1">
    <citation type="submission" date="2018-09" db="EMBL/GenBank/DDBJ databases">
        <title>Zymobacter palmae IAM14233 (=T109) whole genome analysis.</title>
        <authorList>
            <person name="Yanase H."/>
        </authorList>
    </citation>
    <scope>NUCLEOTIDE SEQUENCE [LARGE SCALE GENOMIC DNA]</scope>
    <source>
        <strain evidence="9 10">IAM14233</strain>
    </source>
</reference>
<dbReference type="OrthoDB" id="9805749at2"/>
<evidence type="ECO:0000313" key="10">
    <source>
        <dbReference type="Proteomes" id="UP000267342"/>
    </source>
</evidence>
<name>A0A348HG68_9GAMM</name>
<dbReference type="RefSeq" id="WP_038277990.1">
    <property type="nucleotide sequence ID" value="NZ_AP018933.1"/>
</dbReference>
<sequence length="442" mass="45661">MTSPSTSSSFVVPPEDTRLGGGKTLAYGIQHILTMYCGIIAPPLIIGPAAHLSQVETAALVTAALFVSGLATLLQSLGIWRIGVRLPLVQGVSFTGVATMLSLLSGGCSLPVIFGAIIVSSVLGFLLAPCFAQIVRLFPPVVSGSVVTVIGLSLVPVAISWLMGGYGPDAGSMSNIGLGMLTLVIVLLIQRLAPPAVRPLAILLGMVCGYLIAWACGKVTFVSDGSAWVALPALFAFGLPQFDISAILSMTLIMVVLLAETTAGLLAAGEVVGTRMDAPRIANGLRADMLSSALSPIFGSFSQSVFIQNIGLIAITGVKSRFVVAAGGALLVVLGLLPFWGQVAASIPLPVLGGGGVLLFGTVAASGIRTLGRVDYERNSMNLVIVAASLVMGLVPVMMPNFYAHFPEWVRVLMSSSIGTSCLVAVLLNLLFNGVSRQRSDD</sequence>
<dbReference type="PANTHER" id="PTHR42810">
    <property type="entry name" value="PURINE PERMEASE C1399.01C-RELATED"/>
    <property type="match status" value="1"/>
</dbReference>
<feature type="transmembrane region" description="Helical" evidence="8">
    <location>
        <begin position="58"/>
        <end position="80"/>
    </location>
</feature>
<dbReference type="GO" id="GO:0042907">
    <property type="term" value="F:xanthine transmembrane transporter activity"/>
    <property type="evidence" value="ECO:0007669"/>
    <property type="project" value="TreeGrafter"/>
</dbReference>
<dbReference type="PANTHER" id="PTHR42810:SF4">
    <property type="entry name" value="URIC ACID TRANSPORTER UACT"/>
    <property type="match status" value="1"/>
</dbReference>
<evidence type="ECO:0000256" key="8">
    <source>
        <dbReference type="SAM" id="Phobius"/>
    </source>
</evidence>
<feature type="transmembrane region" description="Helical" evidence="8">
    <location>
        <begin position="25"/>
        <end position="46"/>
    </location>
</feature>
<feature type="transmembrane region" description="Helical" evidence="8">
    <location>
        <begin position="140"/>
        <end position="164"/>
    </location>
</feature>
<feature type="transmembrane region" description="Helical" evidence="8">
    <location>
        <begin position="196"/>
        <end position="215"/>
    </location>
</feature>
<dbReference type="PROSITE" id="PS01116">
    <property type="entry name" value="XANTH_URACIL_PERMASE"/>
    <property type="match status" value="1"/>
</dbReference>
<dbReference type="InterPro" id="IPR017588">
    <property type="entry name" value="UacT-like"/>
</dbReference>
<dbReference type="NCBIfam" id="NF037981">
    <property type="entry name" value="NCS2_1"/>
    <property type="match status" value="1"/>
</dbReference>
<dbReference type="GO" id="GO:0005886">
    <property type="term" value="C:plasma membrane"/>
    <property type="evidence" value="ECO:0007669"/>
    <property type="project" value="UniProtKB-SubCell"/>
</dbReference>
<dbReference type="InterPro" id="IPR006043">
    <property type="entry name" value="NCS2"/>
</dbReference>
<dbReference type="NCBIfam" id="TIGR00801">
    <property type="entry name" value="ncs2"/>
    <property type="match status" value="1"/>
</dbReference>
<keyword evidence="4" id="KW-1003">Cell membrane</keyword>
<organism evidence="9 10">
    <name type="scientific">Zymobacter palmae</name>
    <dbReference type="NCBI Taxonomy" id="33074"/>
    <lineage>
        <taxon>Bacteria</taxon>
        <taxon>Pseudomonadati</taxon>
        <taxon>Pseudomonadota</taxon>
        <taxon>Gammaproteobacteria</taxon>
        <taxon>Oceanospirillales</taxon>
        <taxon>Halomonadaceae</taxon>
        <taxon>Zymobacter group</taxon>
        <taxon>Zymobacter</taxon>
    </lineage>
</organism>
<gene>
    <name evidence="9" type="ORF">ZBT109_1874</name>
</gene>
<keyword evidence="5 8" id="KW-0812">Transmembrane</keyword>